<organism evidence="2 3">
    <name type="scientific">Aestuariivirga litoralis</name>
    <dbReference type="NCBI Taxonomy" id="2650924"/>
    <lineage>
        <taxon>Bacteria</taxon>
        <taxon>Pseudomonadati</taxon>
        <taxon>Pseudomonadota</taxon>
        <taxon>Alphaproteobacteria</taxon>
        <taxon>Hyphomicrobiales</taxon>
        <taxon>Aestuariivirgaceae</taxon>
        <taxon>Aestuariivirga</taxon>
    </lineage>
</organism>
<keyword evidence="1" id="KW-0472">Membrane</keyword>
<feature type="transmembrane region" description="Helical" evidence="1">
    <location>
        <begin position="118"/>
        <end position="142"/>
    </location>
</feature>
<feature type="transmembrane region" description="Helical" evidence="1">
    <location>
        <begin position="13"/>
        <end position="36"/>
    </location>
</feature>
<dbReference type="EMBL" id="QKVK01000001">
    <property type="protein sequence ID" value="PZF78744.1"/>
    <property type="molecule type" value="Genomic_DNA"/>
</dbReference>
<evidence type="ECO:0000256" key="1">
    <source>
        <dbReference type="SAM" id="Phobius"/>
    </source>
</evidence>
<dbReference type="RefSeq" id="WP_111196072.1">
    <property type="nucleotide sequence ID" value="NZ_QKVK01000001.1"/>
</dbReference>
<dbReference type="AlphaFoldDB" id="A0A2W2BEQ2"/>
<comment type="caution">
    <text evidence="2">The sequence shown here is derived from an EMBL/GenBank/DDBJ whole genome shotgun (WGS) entry which is preliminary data.</text>
</comment>
<keyword evidence="3" id="KW-1185">Reference proteome</keyword>
<name>A0A2W2BEQ2_9HYPH</name>
<keyword evidence="1" id="KW-1133">Transmembrane helix</keyword>
<dbReference type="Proteomes" id="UP000248795">
    <property type="component" value="Unassembled WGS sequence"/>
</dbReference>
<gene>
    <name evidence="2" type="ORF">DK847_02770</name>
</gene>
<reference evidence="3" key="1">
    <citation type="submission" date="2018-06" db="EMBL/GenBank/DDBJ databases">
        <title>Aestuariibacter litoralis strain KCTC 52945T.</title>
        <authorList>
            <person name="Li X."/>
            <person name="Salam N."/>
            <person name="Li J.-L."/>
            <person name="Chen Y.-M."/>
            <person name="Yang Z.-W."/>
            <person name="Zhang L.-Y."/>
            <person name="Han M.-X."/>
            <person name="Xiao M."/>
            <person name="Li W.-J."/>
        </authorList>
    </citation>
    <scope>NUCLEOTIDE SEQUENCE [LARGE SCALE GENOMIC DNA]</scope>
    <source>
        <strain evidence="3">KCTC 52945</strain>
    </source>
</reference>
<feature type="transmembrane region" description="Helical" evidence="1">
    <location>
        <begin position="57"/>
        <end position="78"/>
    </location>
</feature>
<evidence type="ECO:0000313" key="3">
    <source>
        <dbReference type="Proteomes" id="UP000248795"/>
    </source>
</evidence>
<evidence type="ECO:0000313" key="2">
    <source>
        <dbReference type="EMBL" id="PZF78744.1"/>
    </source>
</evidence>
<proteinExistence type="predicted"/>
<protein>
    <recommendedName>
        <fullName evidence="4">Potassium channel domain-containing protein</fullName>
    </recommendedName>
</protein>
<evidence type="ECO:0008006" key="4">
    <source>
        <dbReference type="Google" id="ProtNLM"/>
    </source>
</evidence>
<keyword evidence="1" id="KW-0812">Transmembrane</keyword>
<accession>A0A2W2BEQ2</accession>
<sequence>MTTVIDDAAVLEAFGVCIVAYMVIVALHVVGLHATVRIFRHNFHPQDIAKLRYHQTVILILSAMMVLFGLHLLTNFAWGGFIYGAGVLPSVRDGVFYSLENYTSLGLTRVNVGDTWRMLAPMISLSGVFCLAWSTAMLVSFLGQIYSLRLGE</sequence>